<evidence type="ECO:0000256" key="3">
    <source>
        <dbReference type="ARBA" id="ARBA00022833"/>
    </source>
</evidence>
<protein>
    <recommendedName>
        <fullName evidence="11">RUN and FYVE domain-containing protein 2</fullName>
    </recommendedName>
</protein>
<dbReference type="InterPro" id="IPR000306">
    <property type="entry name" value="Znf_FYVE"/>
</dbReference>
<dbReference type="Gene3D" id="3.30.40.10">
    <property type="entry name" value="Zinc/RING finger domain, C3HC4 (zinc finger)"/>
    <property type="match status" value="1"/>
</dbReference>
<evidence type="ECO:0000256" key="2">
    <source>
        <dbReference type="ARBA" id="ARBA00022771"/>
    </source>
</evidence>
<evidence type="ECO:0008006" key="11">
    <source>
        <dbReference type="Google" id="ProtNLM"/>
    </source>
</evidence>
<dbReference type="SUPFAM" id="SSF57903">
    <property type="entry name" value="FYVE/PHD zinc finger"/>
    <property type="match status" value="1"/>
</dbReference>
<evidence type="ECO:0000256" key="5">
    <source>
        <dbReference type="PROSITE-ProRule" id="PRU00091"/>
    </source>
</evidence>
<dbReference type="CDD" id="cd15721">
    <property type="entry name" value="FYVE_RUFY1_like"/>
    <property type="match status" value="1"/>
</dbReference>
<evidence type="ECO:0000313" key="9">
    <source>
        <dbReference type="EMBL" id="CAH3136413.1"/>
    </source>
</evidence>
<accession>A0ABN8P7L4</accession>
<dbReference type="PANTHER" id="PTHR45956:SF6">
    <property type="entry name" value="RUN DOMAIN-CONTAINING PROTEIN"/>
    <property type="match status" value="1"/>
</dbReference>
<feature type="domain" description="RUN" evidence="8">
    <location>
        <begin position="69"/>
        <end position="201"/>
    </location>
</feature>
<dbReference type="InterPro" id="IPR004012">
    <property type="entry name" value="Run_dom"/>
</dbReference>
<keyword evidence="10" id="KW-1185">Reference proteome</keyword>
<feature type="domain" description="FYVE-type" evidence="7">
    <location>
        <begin position="570"/>
        <end position="628"/>
    </location>
</feature>
<evidence type="ECO:0000313" key="10">
    <source>
        <dbReference type="Proteomes" id="UP001159405"/>
    </source>
</evidence>
<dbReference type="PROSITE" id="PS50826">
    <property type="entry name" value="RUN"/>
    <property type="match status" value="1"/>
</dbReference>
<dbReference type="Pfam" id="PF01363">
    <property type="entry name" value="FYVE"/>
    <property type="match status" value="1"/>
</dbReference>
<comment type="caution">
    <text evidence="9">The sequence shown here is derived from an EMBL/GenBank/DDBJ whole genome shotgun (WGS) entry which is preliminary data.</text>
</comment>
<reference evidence="9 10" key="1">
    <citation type="submission" date="2022-05" db="EMBL/GenBank/DDBJ databases">
        <authorList>
            <consortium name="Genoscope - CEA"/>
            <person name="William W."/>
        </authorList>
    </citation>
    <scope>NUCLEOTIDE SEQUENCE [LARGE SCALE GENOMIC DNA]</scope>
</reference>
<evidence type="ECO:0000259" key="8">
    <source>
        <dbReference type="PROSITE" id="PS50826"/>
    </source>
</evidence>
<feature type="coiled-coil region" evidence="6">
    <location>
        <begin position="254"/>
        <end position="319"/>
    </location>
</feature>
<keyword evidence="2 5" id="KW-0863">Zinc-finger</keyword>
<evidence type="ECO:0000256" key="4">
    <source>
        <dbReference type="ARBA" id="ARBA00023054"/>
    </source>
</evidence>
<dbReference type="PROSITE" id="PS50178">
    <property type="entry name" value="ZF_FYVE"/>
    <property type="match status" value="1"/>
</dbReference>
<sequence length="633" mass="73085">MASANLEEDDRDELNFGKLFVRTFSSSSPPDNKREAQWKIERLNLLNIANLCIKNVIDSALKLGRAISDEYFEPFQQFFVVLESILRHGLKMKRNILGHRKDYWGPLEALEQAAPESSEIVKSVQNLPNIRTNHGKGRAWVRLAIMQKKLAEYIMILVESKDLLREWYEPHAVLMQEEGTVISGLLVGINIIDCNFDLKGDSLDAWSSVLDLSLYLKDGNYLEKPPENKKNEEQSDGSELSVLIDQKTYLEEVNRNLSSTVNTLQAKLKNMKMTNDDLSTQLTSCTEQIVQLMQERDILQDANNQMNEVSARKLQLAQADIDVERETYQKSREGLNDMYNVIRKQLDTEIQLRKETEKELELARSMKEESEVAMRLLEKDIHDKQDTLISLRRQLEDVKKLNLELHNKLQVSESSSKNHMSKWTELEEKCAKMTSRTKEVEKSLSEALAKKTAAENMVDQLNNKVVDSESERTALDTNLKIERDWRTSLQEESIKDKEKVAAMQVELKQLETLKKEYQVLHEKYVGLKKSYSEQEMALVEMGSHLSNSQQKVEEMKEVTQSMKDMKWAEDRDALHCQQCNQPFSLARRKHHCRNCGGIFCNSCSDYTMPLPSSAKPVRVCDACYTALLQRYQR</sequence>
<evidence type="ECO:0000256" key="6">
    <source>
        <dbReference type="SAM" id="Coils"/>
    </source>
</evidence>
<keyword evidence="4 6" id="KW-0175">Coiled coil</keyword>
<dbReference type="Pfam" id="PF02759">
    <property type="entry name" value="RUN"/>
    <property type="match status" value="1"/>
</dbReference>
<keyword evidence="3" id="KW-0862">Zinc</keyword>
<dbReference type="SMART" id="SM00064">
    <property type="entry name" value="FYVE"/>
    <property type="match status" value="1"/>
</dbReference>
<dbReference type="SUPFAM" id="SSF140741">
    <property type="entry name" value="RUN domain-like"/>
    <property type="match status" value="1"/>
</dbReference>
<keyword evidence="1" id="KW-0479">Metal-binding</keyword>
<dbReference type="InterPro" id="IPR047335">
    <property type="entry name" value="RUFY1-3"/>
</dbReference>
<dbReference type="Gene3D" id="1.20.58.900">
    <property type="match status" value="1"/>
</dbReference>
<gene>
    <name evidence="9" type="ORF">PLOB_00038439</name>
</gene>
<dbReference type="Proteomes" id="UP001159405">
    <property type="component" value="Unassembled WGS sequence"/>
</dbReference>
<feature type="coiled-coil region" evidence="6">
    <location>
        <begin position="353"/>
        <end position="408"/>
    </location>
</feature>
<proteinExistence type="predicted"/>
<organism evidence="9 10">
    <name type="scientific">Porites lobata</name>
    <dbReference type="NCBI Taxonomy" id="104759"/>
    <lineage>
        <taxon>Eukaryota</taxon>
        <taxon>Metazoa</taxon>
        <taxon>Cnidaria</taxon>
        <taxon>Anthozoa</taxon>
        <taxon>Hexacorallia</taxon>
        <taxon>Scleractinia</taxon>
        <taxon>Fungiina</taxon>
        <taxon>Poritidae</taxon>
        <taxon>Porites</taxon>
    </lineage>
</organism>
<dbReference type="InterPro" id="IPR017455">
    <property type="entry name" value="Znf_FYVE-rel"/>
</dbReference>
<dbReference type="EMBL" id="CALNXK010000057">
    <property type="protein sequence ID" value="CAH3136413.1"/>
    <property type="molecule type" value="Genomic_DNA"/>
</dbReference>
<feature type="coiled-coil region" evidence="6">
    <location>
        <begin position="444"/>
        <end position="530"/>
    </location>
</feature>
<dbReference type="InterPro" id="IPR037213">
    <property type="entry name" value="Run_dom_sf"/>
</dbReference>
<dbReference type="PANTHER" id="PTHR45956">
    <property type="entry name" value="RUN AND FYVE DOMAIN-CONTAINING PROTEIN 2-LIKE PROTEIN"/>
    <property type="match status" value="1"/>
</dbReference>
<evidence type="ECO:0000259" key="7">
    <source>
        <dbReference type="PROSITE" id="PS50178"/>
    </source>
</evidence>
<dbReference type="CDD" id="cd17681">
    <property type="entry name" value="RUN_RUFY1_like"/>
    <property type="match status" value="1"/>
</dbReference>
<dbReference type="InterPro" id="IPR013083">
    <property type="entry name" value="Znf_RING/FYVE/PHD"/>
</dbReference>
<evidence type="ECO:0000256" key="1">
    <source>
        <dbReference type="ARBA" id="ARBA00022723"/>
    </source>
</evidence>
<name>A0ABN8P7L4_9CNID</name>
<dbReference type="SMART" id="SM00593">
    <property type="entry name" value="RUN"/>
    <property type="match status" value="1"/>
</dbReference>
<dbReference type="InterPro" id="IPR011011">
    <property type="entry name" value="Znf_FYVE_PHD"/>
</dbReference>